<dbReference type="AlphaFoldDB" id="A0A1G6YDY9"/>
<evidence type="ECO:0000256" key="1">
    <source>
        <dbReference type="ARBA" id="ARBA00001947"/>
    </source>
</evidence>
<protein>
    <submittedName>
        <fullName evidence="10">Zinc carboxypeptidase</fullName>
    </submittedName>
</protein>
<dbReference type="SMART" id="SM00631">
    <property type="entry name" value="Zn_pept"/>
    <property type="match status" value="1"/>
</dbReference>
<sequence>MKQPLIQRSALSSPPTAGFAGAEPPKTRFLGTCSAVLASALLAACGSTPLPPWPSSAPPKATVPAAPRPQAARVVPPPLGTQRAEVVTSPVTSTPIIPSAEPTTPVPAPAAATAPPADLPYSAAVAARFPAPSVHYDTPGLAEGRRAFTTNAEASQWLQQLASTAQGATKATVLDLGQSQRGTPLQALVLTHAPGTDIASLDASGKPTVLLIGQQHGDEPAGGEALLVMARELSQGLLEPLLDRINVVIVPRANPDGAEAGTRATANGVDMNRDHLLLNTPEAQALARITRDYRPIAVLDAHEYTVAGRFLEKFGAIQKYDALLQYATTANVPEFLTKAAREWYHPPMVTALQSQGLTSEWYYTTSTDPQDRRVSMGGTQPDTGRNVNGLKNAVSMLIETRGVGIGRLDIQRRVHAQVTALSSALRSTAERAANLEQVRSFVVRDTAAQACRGQIAIEAGPTASQRDLVMLDPATGADRTVRVDWNSSLELRTVASRTRPCGYWLSPTAGEAAERLKLLGLQVMRVAEPGSLLSDSYQETSREEGARQDVRGAIAGQQDITRVRVTTVRTAIDVPAGSYYVPLNQPLANLAVAALEPDTQNSYFANHVITGLSDTARVMTTPSLVFEEAD</sequence>
<comment type="cofactor">
    <cofactor evidence="1">
        <name>Zn(2+)</name>
        <dbReference type="ChEBI" id="CHEBI:29105"/>
    </cofactor>
</comment>
<accession>A0A1G6YDY9</accession>
<keyword evidence="4" id="KW-0378">Hydrolase</keyword>
<evidence type="ECO:0000256" key="8">
    <source>
        <dbReference type="SAM" id="MobiDB-lite"/>
    </source>
</evidence>
<keyword evidence="3" id="KW-0645">Protease</keyword>
<name>A0A1G6YDY9_9BURK</name>
<keyword evidence="10" id="KW-0121">Carboxypeptidase</keyword>
<reference evidence="10 11" key="1">
    <citation type="submission" date="2016-10" db="EMBL/GenBank/DDBJ databases">
        <authorList>
            <person name="de Groot N.N."/>
        </authorList>
    </citation>
    <scope>NUCLEOTIDE SEQUENCE [LARGE SCALE GENOMIC DNA]</scope>
    <source>
        <strain evidence="10 11">DSM 16619</strain>
    </source>
</reference>
<feature type="compositionally biased region" description="Polar residues" evidence="8">
    <location>
        <begin position="377"/>
        <end position="386"/>
    </location>
</feature>
<proteinExistence type="inferred from homology"/>
<dbReference type="SUPFAM" id="SSF53187">
    <property type="entry name" value="Zn-dependent exopeptidases"/>
    <property type="match status" value="1"/>
</dbReference>
<dbReference type="InterPro" id="IPR000834">
    <property type="entry name" value="Peptidase_M14"/>
</dbReference>
<feature type="region of interest" description="Disordered" evidence="8">
    <location>
        <begin position="368"/>
        <end position="388"/>
    </location>
</feature>
<dbReference type="PROSITE" id="PS52035">
    <property type="entry name" value="PEPTIDASE_M14"/>
    <property type="match status" value="1"/>
</dbReference>
<feature type="region of interest" description="Disordered" evidence="8">
    <location>
        <begin position="51"/>
        <end position="84"/>
    </location>
</feature>
<dbReference type="STRING" id="187868.SAMN05192589_11028"/>
<evidence type="ECO:0000256" key="2">
    <source>
        <dbReference type="ARBA" id="ARBA00005988"/>
    </source>
</evidence>
<evidence type="ECO:0000256" key="6">
    <source>
        <dbReference type="ARBA" id="ARBA00023049"/>
    </source>
</evidence>
<comment type="similarity">
    <text evidence="2 7">Belongs to the peptidase M14 family.</text>
</comment>
<dbReference type="GO" id="GO:0006508">
    <property type="term" value="P:proteolysis"/>
    <property type="evidence" value="ECO:0007669"/>
    <property type="project" value="UniProtKB-KW"/>
</dbReference>
<keyword evidence="6" id="KW-0482">Metalloprotease</keyword>
<dbReference type="GO" id="GO:0004181">
    <property type="term" value="F:metallocarboxypeptidase activity"/>
    <property type="evidence" value="ECO:0007669"/>
    <property type="project" value="InterPro"/>
</dbReference>
<evidence type="ECO:0000256" key="3">
    <source>
        <dbReference type="ARBA" id="ARBA00022670"/>
    </source>
</evidence>
<dbReference type="GO" id="GO:0008270">
    <property type="term" value="F:zinc ion binding"/>
    <property type="evidence" value="ECO:0007669"/>
    <property type="project" value="InterPro"/>
</dbReference>
<dbReference type="CDD" id="cd06242">
    <property type="entry name" value="M14-like"/>
    <property type="match status" value="1"/>
</dbReference>
<evidence type="ECO:0000259" key="9">
    <source>
        <dbReference type="PROSITE" id="PS52035"/>
    </source>
</evidence>
<organism evidence="10 11">
    <name type="scientific">Paracidovorax valerianellae</name>
    <dbReference type="NCBI Taxonomy" id="187868"/>
    <lineage>
        <taxon>Bacteria</taxon>
        <taxon>Pseudomonadati</taxon>
        <taxon>Pseudomonadota</taxon>
        <taxon>Betaproteobacteria</taxon>
        <taxon>Burkholderiales</taxon>
        <taxon>Comamonadaceae</taxon>
        <taxon>Paracidovorax</taxon>
    </lineage>
</organism>
<keyword evidence="5" id="KW-0862">Zinc</keyword>
<feature type="domain" description="Peptidase M14" evidence="9">
    <location>
        <begin position="147"/>
        <end position="428"/>
    </location>
</feature>
<gene>
    <name evidence="10" type="ORF">SAMN05192589_11028</name>
</gene>
<evidence type="ECO:0000313" key="10">
    <source>
        <dbReference type="EMBL" id="SDD88223.1"/>
    </source>
</evidence>
<dbReference type="Proteomes" id="UP000198781">
    <property type="component" value="Unassembled WGS sequence"/>
</dbReference>
<feature type="compositionally biased region" description="Low complexity" evidence="8">
    <location>
        <begin position="63"/>
        <end position="74"/>
    </location>
</feature>
<feature type="region of interest" description="Disordered" evidence="8">
    <location>
        <begin position="1"/>
        <end position="23"/>
    </location>
</feature>
<dbReference type="GO" id="GO:0005615">
    <property type="term" value="C:extracellular space"/>
    <property type="evidence" value="ECO:0007669"/>
    <property type="project" value="TreeGrafter"/>
</dbReference>
<dbReference type="Gene3D" id="3.40.630.10">
    <property type="entry name" value="Zn peptidases"/>
    <property type="match status" value="1"/>
</dbReference>
<dbReference type="PANTHER" id="PTHR11705:SF143">
    <property type="entry name" value="SLL0236 PROTEIN"/>
    <property type="match status" value="1"/>
</dbReference>
<dbReference type="EMBL" id="FMZC01000010">
    <property type="protein sequence ID" value="SDD88223.1"/>
    <property type="molecule type" value="Genomic_DNA"/>
</dbReference>
<dbReference type="RefSeq" id="WP_092744646.1">
    <property type="nucleotide sequence ID" value="NZ_FMZC01000010.1"/>
</dbReference>
<evidence type="ECO:0000256" key="5">
    <source>
        <dbReference type="ARBA" id="ARBA00022833"/>
    </source>
</evidence>
<dbReference type="OrthoDB" id="5294005at2"/>
<evidence type="ECO:0000256" key="7">
    <source>
        <dbReference type="PROSITE-ProRule" id="PRU01379"/>
    </source>
</evidence>
<dbReference type="PANTHER" id="PTHR11705">
    <property type="entry name" value="PROTEASE FAMILY M14 CARBOXYPEPTIDASE A,B"/>
    <property type="match status" value="1"/>
</dbReference>
<feature type="active site" description="Proton donor/acceptor" evidence="7">
    <location>
        <position position="399"/>
    </location>
</feature>
<dbReference type="Pfam" id="PF00246">
    <property type="entry name" value="Peptidase_M14"/>
    <property type="match status" value="1"/>
</dbReference>
<evidence type="ECO:0000313" key="11">
    <source>
        <dbReference type="Proteomes" id="UP000198781"/>
    </source>
</evidence>
<keyword evidence="11" id="KW-1185">Reference proteome</keyword>
<evidence type="ECO:0000256" key="4">
    <source>
        <dbReference type="ARBA" id="ARBA00022801"/>
    </source>
</evidence>